<dbReference type="EMBL" id="CP036261">
    <property type="protein sequence ID" value="QDS86644.1"/>
    <property type="molecule type" value="Genomic_DNA"/>
</dbReference>
<reference evidence="1 2" key="1">
    <citation type="submission" date="2019-02" db="EMBL/GenBank/DDBJ databases">
        <title>Deep-cultivation of Planctomycetes and their phenomic and genomic characterization uncovers novel biology.</title>
        <authorList>
            <person name="Wiegand S."/>
            <person name="Jogler M."/>
            <person name="Boedeker C."/>
            <person name="Pinto D."/>
            <person name="Vollmers J."/>
            <person name="Rivas-Marin E."/>
            <person name="Kohn T."/>
            <person name="Peeters S.H."/>
            <person name="Heuer A."/>
            <person name="Rast P."/>
            <person name="Oberbeckmann S."/>
            <person name="Bunk B."/>
            <person name="Jeske O."/>
            <person name="Meyerdierks A."/>
            <person name="Storesund J.E."/>
            <person name="Kallscheuer N."/>
            <person name="Luecker S."/>
            <person name="Lage O.M."/>
            <person name="Pohl T."/>
            <person name="Merkel B.J."/>
            <person name="Hornburger P."/>
            <person name="Mueller R.-W."/>
            <person name="Bruemmer F."/>
            <person name="Labrenz M."/>
            <person name="Spormann A.M."/>
            <person name="Op den Camp H."/>
            <person name="Overmann J."/>
            <person name="Amann R."/>
            <person name="Jetten M.S.M."/>
            <person name="Mascher T."/>
            <person name="Medema M.H."/>
            <person name="Devos D.P."/>
            <person name="Kaster A.-K."/>
            <person name="Ovreas L."/>
            <person name="Rohde M."/>
            <person name="Galperin M.Y."/>
            <person name="Jogler C."/>
        </authorList>
    </citation>
    <scope>NUCLEOTIDE SEQUENCE [LARGE SCALE GENOMIC DNA]</scope>
    <source>
        <strain evidence="1 2">EC9</strain>
    </source>
</reference>
<name>A0A517LVJ4_9BACT</name>
<dbReference type="Proteomes" id="UP000319557">
    <property type="component" value="Chromosome"/>
</dbReference>
<dbReference type="AlphaFoldDB" id="A0A517LVJ4"/>
<gene>
    <name evidence="1" type="ORF">EC9_08170</name>
</gene>
<sequence length="74" mass="8609">MLVFKQMFKSEFNSVTFQKSHVFFLERRSLVMFFLLLNVLADARYSRIANGESTIAFLPFKGTSNFGLVVHPMR</sequence>
<organism evidence="1 2">
    <name type="scientific">Rosistilla ulvae</name>
    <dbReference type="NCBI Taxonomy" id="1930277"/>
    <lineage>
        <taxon>Bacteria</taxon>
        <taxon>Pseudomonadati</taxon>
        <taxon>Planctomycetota</taxon>
        <taxon>Planctomycetia</taxon>
        <taxon>Pirellulales</taxon>
        <taxon>Pirellulaceae</taxon>
        <taxon>Rosistilla</taxon>
    </lineage>
</organism>
<evidence type="ECO:0000313" key="2">
    <source>
        <dbReference type="Proteomes" id="UP000319557"/>
    </source>
</evidence>
<protein>
    <submittedName>
        <fullName evidence="1">Uncharacterized protein</fullName>
    </submittedName>
</protein>
<keyword evidence="2" id="KW-1185">Reference proteome</keyword>
<accession>A0A517LVJ4</accession>
<dbReference type="KEGG" id="ruv:EC9_08170"/>
<proteinExistence type="predicted"/>
<evidence type="ECO:0000313" key="1">
    <source>
        <dbReference type="EMBL" id="QDS86644.1"/>
    </source>
</evidence>